<evidence type="ECO:0000313" key="1">
    <source>
        <dbReference type="EMBL" id="CAH0394462.1"/>
    </source>
</evidence>
<dbReference type="Proteomes" id="UP001152759">
    <property type="component" value="Chromosome 8"/>
</dbReference>
<organism evidence="1 2">
    <name type="scientific">Bemisia tabaci</name>
    <name type="common">Sweetpotato whitefly</name>
    <name type="synonym">Aleurodes tabaci</name>
    <dbReference type="NCBI Taxonomy" id="7038"/>
    <lineage>
        <taxon>Eukaryota</taxon>
        <taxon>Metazoa</taxon>
        <taxon>Ecdysozoa</taxon>
        <taxon>Arthropoda</taxon>
        <taxon>Hexapoda</taxon>
        <taxon>Insecta</taxon>
        <taxon>Pterygota</taxon>
        <taxon>Neoptera</taxon>
        <taxon>Paraneoptera</taxon>
        <taxon>Hemiptera</taxon>
        <taxon>Sternorrhyncha</taxon>
        <taxon>Aleyrodoidea</taxon>
        <taxon>Aleyrodidae</taxon>
        <taxon>Aleyrodinae</taxon>
        <taxon>Bemisia</taxon>
    </lineage>
</organism>
<dbReference type="EMBL" id="OU963869">
    <property type="protein sequence ID" value="CAH0394462.1"/>
    <property type="molecule type" value="Genomic_DNA"/>
</dbReference>
<reference evidence="1" key="1">
    <citation type="submission" date="2021-12" db="EMBL/GenBank/DDBJ databases">
        <authorList>
            <person name="King R."/>
        </authorList>
    </citation>
    <scope>NUCLEOTIDE SEQUENCE</scope>
</reference>
<keyword evidence="2" id="KW-1185">Reference proteome</keyword>
<dbReference type="AlphaFoldDB" id="A0A9P0AJM1"/>
<proteinExistence type="predicted"/>
<accession>A0A9P0AJM1</accession>
<protein>
    <submittedName>
        <fullName evidence="1">Uncharacterized protein</fullName>
    </submittedName>
</protein>
<name>A0A9P0AJM1_BEMTA</name>
<gene>
    <name evidence="1" type="ORF">BEMITA_LOCUS12758</name>
</gene>
<sequence length="233" mass="26223">MRLACVNPEKILRYTSNKTKKRSSYSARKTTMTWRKLMYIFVTMALQNLKPTKHAVMADFNEDNSGRGVLANPNEDYSKVICCAHAKPFTRLLGAPNQFECDGTVTEERNPCCSKKRSTCSQVWSSARSINSQVRSTIRDFQPYPFTEKLFKMTVTKLVIILCAVAALMPPGESLRPICCEHAKVFTKLRGASNMYQCNGTVTAFKNPCCSKQKCQDEESCCFCPGGCLDWTT</sequence>
<evidence type="ECO:0000313" key="2">
    <source>
        <dbReference type="Proteomes" id="UP001152759"/>
    </source>
</evidence>